<dbReference type="SMART" id="SM00100">
    <property type="entry name" value="cNMP"/>
    <property type="match status" value="1"/>
</dbReference>
<dbReference type="AlphaFoldDB" id="A0A4Y6Q1P6"/>
<dbReference type="EMBL" id="CP041186">
    <property type="protein sequence ID" value="QDG54518.1"/>
    <property type="molecule type" value="Genomic_DNA"/>
</dbReference>
<dbReference type="SUPFAM" id="SSF51206">
    <property type="entry name" value="cAMP-binding domain-like"/>
    <property type="match status" value="1"/>
</dbReference>
<dbReference type="PANTHER" id="PTHR24567:SF74">
    <property type="entry name" value="HTH-TYPE TRANSCRIPTIONAL REGULATOR ARCR"/>
    <property type="match status" value="1"/>
</dbReference>
<dbReference type="Gene3D" id="2.60.120.10">
    <property type="entry name" value="Jelly Rolls"/>
    <property type="match status" value="1"/>
</dbReference>
<dbReference type="Proteomes" id="UP000315995">
    <property type="component" value="Chromosome"/>
</dbReference>
<dbReference type="GO" id="GO:0003700">
    <property type="term" value="F:DNA-binding transcription factor activity"/>
    <property type="evidence" value="ECO:0007669"/>
    <property type="project" value="TreeGrafter"/>
</dbReference>
<reference evidence="2 3" key="1">
    <citation type="submission" date="2019-06" db="EMBL/GenBank/DDBJ databases">
        <title>Persicimonas caeni gen. nov., sp. nov., a predatory bacterium isolated from solar saltern.</title>
        <authorList>
            <person name="Wang S."/>
        </authorList>
    </citation>
    <scope>NUCLEOTIDE SEQUENCE [LARGE SCALE GENOMIC DNA]</scope>
    <source>
        <strain evidence="2 3">YN101</strain>
    </source>
</reference>
<dbReference type="OrthoDB" id="9784809at2"/>
<evidence type="ECO:0000313" key="3">
    <source>
        <dbReference type="Proteomes" id="UP000315995"/>
    </source>
</evidence>
<evidence type="ECO:0000259" key="1">
    <source>
        <dbReference type="PROSITE" id="PS50042"/>
    </source>
</evidence>
<dbReference type="PROSITE" id="PS50042">
    <property type="entry name" value="CNMP_BINDING_3"/>
    <property type="match status" value="1"/>
</dbReference>
<organism evidence="2 3">
    <name type="scientific">Persicimonas caeni</name>
    <dbReference type="NCBI Taxonomy" id="2292766"/>
    <lineage>
        <taxon>Bacteria</taxon>
        <taxon>Deltaproteobacteria</taxon>
        <taxon>Bradymonadales</taxon>
        <taxon>Bradymonadaceae</taxon>
        <taxon>Persicimonas</taxon>
    </lineage>
</organism>
<dbReference type="CDD" id="cd00038">
    <property type="entry name" value="CAP_ED"/>
    <property type="match status" value="1"/>
</dbReference>
<dbReference type="Pfam" id="PF00027">
    <property type="entry name" value="cNMP_binding"/>
    <property type="match status" value="1"/>
</dbReference>
<gene>
    <name evidence="2" type="ORF">FIV42_28370</name>
</gene>
<proteinExistence type="predicted"/>
<accession>A0A5B8YJB7</accession>
<evidence type="ECO:0000313" key="2">
    <source>
        <dbReference type="EMBL" id="QDG54518.1"/>
    </source>
</evidence>
<accession>A0A4Y6Q1P6</accession>
<name>A0A4Y6Q1P6_PERCE</name>
<dbReference type="GO" id="GO:0005829">
    <property type="term" value="C:cytosol"/>
    <property type="evidence" value="ECO:0007669"/>
    <property type="project" value="TreeGrafter"/>
</dbReference>
<dbReference type="InterPro" id="IPR050397">
    <property type="entry name" value="Env_Response_Regulators"/>
</dbReference>
<dbReference type="RefSeq" id="WP_141200962.1">
    <property type="nucleotide sequence ID" value="NZ_CP041186.1"/>
</dbReference>
<sequence>MAKQAKAKQSSDKGVKQCPAGTVLFREGEQGNKMYVIKSGRVRLSKKVQDTSIVLEDLGAGSFCGELSMVNDQPRPVTATVIKNAAVIQIDASQFENMLRSNSDIAVRMMKRMTERLTRAQYRLSNFSLRTTKARLMHQLRYEVLTQSENGSLHASVAIPDNIADVLGLEVGELKRLLTSLVKDDLITINQQGQFQIIDPQAYDRYLRFLELHDRFEFADPS</sequence>
<dbReference type="InterPro" id="IPR018490">
    <property type="entry name" value="cNMP-bd_dom_sf"/>
</dbReference>
<keyword evidence="3" id="KW-1185">Reference proteome</keyword>
<dbReference type="PANTHER" id="PTHR24567">
    <property type="entry name" value="CRP FAMILY TRANSCRIPTIONAL REGULATORY PROTEIN"/>
    <property type="match status" value="1"/>
</dbReference>
<feature type="domain" description="Cyclic nucleotide-binding" evidence="1">
    <location>
        <begin position="19"/>
        <end position="116"/>
    </location>
</feature>
<protein>
    <submittedName>
        <fullName evidence="2">Crp/Fnr family transcriptional regulator</fullName>
    </submittedName>
</protein>
<dbReference type="InterPro" id="IPR000595">
    <property type="entry name" value="cNMP-bd_dom"/>
</dbReference>
<dbReference type="InterPro" id="IPR014710">
    <property type="entry name" value="RmlC-like_jellyroll"/>
</dbReference>